<keyword evidence="4" id="KW-0131">Cell cycle</keyword>
<dbReference type="KEGG" id="asim:FE240_02310"/>
<feature type="domain" description="SPOR" evidence="3">
    <location>
        <begin position="421"/>
        <end position="499"/>
    </location>
</feature>
<dbReference type="InterPro" id="IPR049945">
    <property type="entry name" value="AAA_22"/>
</dbReference>
<evidence type="ECO:0000313" key="5">
    <source>
        <dbReference type="Proteomes" id="UP000594034"/>
    </source>
</evidence>
<dbReference type="InterPro" id="IPR007730">
    <property type="entry name" value="SPOR-like_dom"/>
</dbReference>
<dbReference type="Pfam" id="PF05036">
    <property type="entry name" value="SPOR"/>
    <property type="match status" value="1"/>
</dbReference>
<dbReference type="PANTHER" id="PTHR35894">
    <property type="entry name" value="GENERAL SECRETION PATHWAY PROTEIN A-RELATED"/>
    <property type="match status" value="1"/>
</dbReference>
<dbReference type="Proteomes" id="UP000594034">
    <property type="component" value="Chromosome"/>
</dbReference>
<proteinExistence type="predicted"/>
<feature type="region of interest" description="Disordered" evidence="1">
    <location>
        <begin position="268"/>
        <end position="309"/>
    </location>
</feature>
<accession>A0A5J6WS33</accession>
<evidence type="ECO:0000256" key="2">
    <source>
        <dbReference type="SAM" id="Phobius"/>
    </source>
</evidence>
<keyword evidence="5" id="KW-1185">Reference proteome</keyword>
<dbReference type="Gene3D" id="3.30.70.1070">
    <property type="entry name" value="Sporulation related repeat"/>
    <property type="match status" value="1"/>
</dbReference>
<dbReference type="PANTHER" id="PTHR35894:SF7">
    <property type="entry name" value="GENERAL SECRETION PATHWAY PROTEIN A-RELATED"/>
    <property type="match status" value="1"/>
</dbReference>
<keyword evidence="4" id="KW-0132">Cell division</keyword>
<dbReference type="AlphaFoldDB" id="A0A5J6WS33"/>
<dbReference type="Gene3D" id="3.40.50.300">
    <property type="entry name" value="P-loop containing nucleotide triphosphate hydrolases"/>
    <property type="match status" value="1"/>
</dbReference>
<organism evidence="4 5">
    <name type="scientific">Aeromonas simiae</name>
    <dbReference type="NCBI Taxonomy" id="218936"/>
    <lineage>
        <taxon>Bacteria</taxon>
        <taxon>Pseudomonadati</taxon>
        <taxon>Pseudomonadota</taxon>
        <taxon>Gammaproteobacteria</taxon>
        <taxon>Aeromonadales</taxon>
        <taxon>Aeromonadaceae</taxon>
        <taxon>Aeromonas</taxon>
    </lineage>
</organism>
<evidence type="ECO:0000256" key="1">
    <source>
        <dbReference type="SAM" id="MobiDB-lite"/>
    </source>
</evidence>
<reference evidence="4 5" key="1">
    <citation type="submission" date="2019-05" db="EMBL/GenBank/DDBJ databases">
        <title>OXA-830, a novel chromosomally encoded expanded-spectrum class D beta-lactamase in Aeromonas simiae.</title>
        <authorList>
            <person name="Zhou W."/>
            <person name="Chen Q."/>
        </authorList>
    </citation>
    <scope>NUCLEOTIDE SEQUENCE [LARGE SCALE GENOMIC DNA]</scope>
    <source>
        <strain evidence="4 5">A6</strain>
    </source>
</reference>
<dbReference type="InterPro" id="IPR003593">
    <property type="entry name" value="AAA+_ATPase"/>
</dbReference>
<dbReference type="SMART" id="SM00382">
    <property type="entry name" value="AAA"/>
    <property type="match status" value="1"/>
</dbReference>
<keyword evidence="2" id="KW-0812">Transmembrane</keyword>
<dbReference type="InterPro" id="IPR052026">
    <property type="entry name" value="ExeA_AAA_ATPase_DNA-bind"/>
</dbReference>
<protein>
    <submittedName>
        <fullName evidence="4">Cell division protein DamX</fullName>
    </submittedName>
</protein>
<dbReference type="EMBL" id="CP040449">
    <property type="protein sequence ID" value="QFI53640.1"/>
    <property type="molecule type" value="Genomic_DNA"/>
</dbReference>
<feature type="region of interest" description="Disordered" evidence="1">
    <location>
        <begin position="370"/>
        <end position="392"/>
    </location>
</feature>
<dbReference type="GO" id="GO:0016887">
    <property type="term" value="F:ATP hydrolysis activity"/>
    <property type="evidence" value="ECO:0007669"/>
    <property type="project" value="InterPro"/>
</dbReference>
<evidence type="ECO:0000313" key="4">
    <source>
        <dbReference type="EMBL" id="QFI53640.1"/>
    </source>
</evidence>
<dbReference type="GO" id="GO:0042834">
    <property type="term" value="F:peptidoglycan binding"/>
    <property type="evidence" value="ECO:0007669"/>
    <property type="project" value="InterPro"/>
</dbReference>
<sequence length="509" mass="55610">MADHKQLQLPSQRQLVERLQHLIEFNNPFVLLCGRAGSGRSTLLERLHEQLPESLRLITLVANPSMKMEQVREVLLRQVVPTPLFNPADALADSFLRMMQGTTQHCVILLDNIDLLPQELLGELWALMLTNDALAVPHRLAIVVTGRDTWCRQQITRLKGRTIPALELEVAPLSAPEQKIFLYEKGNQLKVPSLLLTKEKVTEILARAGGHPGTIMTFLEDLMTDRRPRKRPEPFPIRKAALVLAGVALGLLALTYLVPGIMGTDEPVEPKVEQPAGTLPPPVPETPVQGEGQPTLEGGSAAAPAGAWKSEQPALPNQVEGDTITAQSQNYEGRRVVIGDEVVQQLMKTRPASGALPAEVEQAVVPSKQAVTPPAEHRESKPAVQEAPKPVVKANKPAATAVATPTAATRVALTPASTLNQKSSRHFSVQLMGASNLKAVEAFVSTHQLGGKVWVYQTQFRGSPWYVVLQGDHASLEQARAAIRMLPPALLKEQPWPKSFAQVKKELKK</sequence>
<gene>
    <name evidence="4" type="ORF">FE240_02310</name>
</gene>
<name>A0A5J6WS33_9GAMM</name>
<dbReference type="InterPro" id="IPR036680">
    <property type="entry name" value="SPOR-like_sf"/>
</dbReference>
<feature type="transmembrane region" description="Helical" evidence="2">
    <location>
        <begin position="240"/>
        <end position="262"/>
    </location>
</feature>
<keyword evidence="2" id="KW-0472">Membrane</keyword>
<evidence type="ECO:0000259" key="3">
    <source>
        <dbReference type="PROSITE" id="PS51724"/>
    </source>
</evidence>
<dbReference type="PROSITE" id="PS51724">
    <property type="entry name" value="SPOR"/>
    <property type="match status" value="1"/>
</dbReference>
<dbReference type="RefSeq" id="WP_193003231.1">
    <property type="nucleotide sequence ID" value="NZ_CP040449.1"/>
</dbReference>
<dbReference type="InterPro" id="IPR027417">
    <property type="entry name" value="P-loop_NTPase"/>
</dbReference>
<dbReference type="SUPFAM" id="SSF52540">
    <property type="entry name" value="P-loop containing nucleoside triphosphate hydrolases"/>
    <property type="match status" value="1"/>
</dbReference>
<keyword evidence="2" id="KW-1133">Transmembrane helix</keyword>
<dbReference type="GO" id="GO:0051301">
    <property type="term" value="P:cell division"/>
    <property type="evidence" value="ECO:0007669"/>
    <property type="project" value="UniProtKB-KW"/>
</dbReference>
<dbReference type="Pfam" id="PF13401">
    <property type="entry name" value="AAA_22"/>
    <property type="match status" value="1"/>
</dbReference>